<gene>
    <name evidence="3" type="ORF">H8693_03860</name>
</gene>
<feature type="domain" description="DUF3592" evidence="2">
    <location>
        <begin position="49"/>
        <end position="109"/>
    </location>
</feature>
<dbReference type="RefSeq" id="WP_249279855.1">
    <property type="nucleotide sequence ID" value="NZ_JACRSS010000001.1"/>
</dbReference>
<keyword evidence="1" id="KW-1133">Transmembrane helix</keyword>
<proteinExistence type="predicted"/>
<organism evidence="3 4">
    <name type="scientific">Guopingia tenuis</name>
    <dbReference type="NCBI Taxonomy" id="2763656"/>
    <lineage>
        <taxon>Bacteria</taxon>
        <taxon>Bacillati</taxon>
        <taxon>Bacillota</taxon>
        <taxon>Clostridia</taxon>
        <taxon>Christensenellales</taxon>
        <taxon>Christensenellaceae</taxon>
        <taxon>Guopingia</taxon>
    </lineage>
</organism>
<keyword evidence="1" id="KW-0812">Transmembrane</keyword>
<feature type="transmembrane region" description="Helical" evidence="1">
    <location>
        <begin position="113"/>
        <end position="135"/>
    </location>
</feature>
<dbReference type="Proteomes" id="UP000617951">
    <property type="component" value="Unassembled WGS sequence"/>
</dbReference>
<keyword evidence="1" id="KW-0472">Membrane</keyword>
<comment type="caution">
    <text evidence="3">The sequence shown here is derived from an EMBL/GenBank/DDBJ whole genome shotgun (WGS) entry which is preliminary data.</text>
</comment>
<dbReference type="EMBL" id="JACRSS010000001">
    <property type="protein sequence ID" value="MBC8538066.1"/>
    <property type="molecule type" value="Genomic_DNA"/>
</dbReference>
<protein>
    <submittedName>
        <fullName evidence="3">DUF3592 domain-containing protein</fullName>
    </submittedName>
</protein>
<evidence type="ECO:0000256" key="1">
    <source>
        <dbReference type="SAM" id="Phobius"/>
    </source>
</evidence>
<feature type="transmembrane region" description="Helical" evidence="1">
    <location>
        <begin position="7"/>
        <end position="25"/>
    </location>
</feature>
<sequence length="220" mass="23879">MKTKISILLLSVSIVCGIILLFFGIRDTSRQNELHRDFEETLGFLSGSRVYSSDAEKTTYTLIYSYQVDGREYTVSTEYGTGTVPKQGSQRTVWYNPSRPEEAVLAGGGTGELFLFMGGLFLGVPLVILLGILVASGRFAENGFLHCALDIGVGVVLMGAGAGALYIIGGTLDLGKIWETFAPPRVFLLLIPALMILAGAFQMVKSIFLWAKRVPGKRNT</sequence>
<accession>A0A926DH42</accession>
<feature type="transmembrane region" description="Helical" evidence="1">
    <location>
        <begin position="188"/>
        <end position="211"/>
    </location>
</feature>
<evidence type="ECO:0000313" key="4">
    <source>
        <dbReference type="Proteomes" id="UP000617951"/>
    </source>
</evidence>
<feature type="transmembrane region" description="Helical" evidence="1">
    <location>
        <begin position="147"/>
        <end position="168"/>
    </location>
</feature>
<evidence type="ECO:0000313" key="3">
    <source>
        <dbReference type="EMBL" id="MBC8538066.1"/>
    </source>
</evidence>
<dbReference type="AlphaFoldDB" id="A0A926DH42"/>
<evidence type="ECO:0000259" key="2">
    <source>
        <dbReference type="Pfam" id="PF12158"/>
    </source>
</evidence>
<keyword evidence="4" id="KW-1185">Reference proteome</keyword>
<reference evidence="3" key="1">
    <citation type="submission" date="2020-08" db="EMBL/GenBank/DDBJ databases">
        <title>Genome public.</title>
        <authorList>
            <person name="Liu C."/>
            <person name="Sun Q."/>
        </authorList>
    </citation>
    <scope>NUCLEOTIDE SEQUENCE</scope>
    <source>
        <strain evidence="3">NSJ-63</strain>
    </source>
</reference>
<name>A0A926DH42_9FIRM</name>
<dbReference type="Pfam" id="PF12158">
    <property type="entry name" value="DUF3592"/>
    <property type="match status" value="1"/>
</dbReference>
<dbReference type="InterPro" id="IPR021994">
    <property type="entry name" value="DUF3592"/>
</dbReference>